<keyword evidence="4" id="KW-0032">Aminotransferase</keyword>
<dbReference type="InterPro" id="IPR000653">
    <property type="entry name" value="DegT/StrS_aminotransferase"/>
</dbReference>
<feature type="modified residue" description="N6-(pyridoxal phosphate)lysine" evidence="2">
    <location>
        <position position="205"/>
    </location>
</feature>
<reference evidence="4 5" key="1">
    <citation type="submission" date="2018-08" db="EMBL/GenBank/DDBJ databases">
        <title>Henriciella mobilis sp. nov., isolated from seawater.</title>
        <authorList>
            <person name="Cheng H."/>
            <person name="Wu Y.-H."/>
            <person name="Xu X.-W."/>
            <person name="Guo L.-L."/>
        </authorList>
    </citation>
    <scope>NUCLEOTIDE SEQUENCE [LARGE SCALE GENOMIC DNA]</scope>
    <source>
        <strain evidence="4 5">CCUG66934</strain>
    </source>
</reference>
<accession>A0A399QT32</accession>
<protein>
    <submittedName>
        <fullName evidence="4">DegT/DnrJ/EryC1/StrS aminotransferase family protein</fullName>
    </submittedName>
</protein>
<dbReference type="EMBL" id="QWGB01000007">
    <property type="protein sequence ID" value="RIJ22096.1"/>
    <property type="molecule type" value="Genomic_DNA"/>
</dbReference>
<evidence type="ECO:0000256" key="2">
    <source>
        <dbReference type="PIRSR" id="PIRSR000390-2"/>
    </source>
</evidence>
<dbReference type="GO" id="GO:0000271">
    <property type="term" value="P:polysaccharide biosynthetic process"/>
    <property type="evidence" value="ECO:0007669"/>
    <property type="project" value="TreeGrafter"/>
</dbReference>
<dbReference type="InterPro" id="IPR015424">
    <property type="entry name" value="PyrdxlP-dep_Trfase"/>
</dbReference>
<evidence type="ECO:0000256" key="3">
    <source>
        <dbReference type="RuleBase" id="RU004508"/>
    </source>
</evidence>
<dbReference type="GO" id="GO:0030170">
    <property type="term" value="F:pyridoxal phosphate binding"/>
    <property type="evidence" value="ECO:0007669"/>
    <property type="project" value="TreeGrafter"/>
</dbReference>
<dbReference type="Pfam" id="PF01041">
    <property type="entry name" value="DegT_DnrJ_EryC1"/>
    <property type="match status" value="1"/>
</dbReference>
<comment type="similarity">
    <text evidence="3">Belongs to the DegT/DnrJ/EryC1 family.</text>
</comment>
<dbReference type="Gene3D" id="3.90.1150.10">
    <property type="entry name" value="Aspartate Aminotransferase, domain 1"/>
    <property type="match status" value="1"/>
</dbReference>
<dbReference type="InterPro" id="IPR015421">
    <property type="entry name" value="PyrdxlP-dep_Trfase_major"/>
</dbReference>
<dbReference type="PANTHER" id="PTHR30244:SF42">
    <property type="entry name" value="UDP-2-ACETAMIDO-2-DEOXY-3-OXO-D-GLUCURONATE AMINOTRANSFERASE"/>
    <property type="match status" value="1"/>
</dbReference>
<dbReference type="GO" id="GO:0008483">
    <property type="term" value="F:transaminase activity"/>
    <property type="evidence" value="ECO:0007669"/>
    <property type="project" value="UniProtKB-KW"/>
</dbReference>
<evidence type="ECO:0000256" key="1">
    <source>
        <dbReference type="PIRSR" id="PIRSR000390-1"/>
    </source>
</evidence>
<sequence>MAAAEKLTPSGDAPIQFFDLKAQQASIRSALEDRWTTILDHGRYIGGPEVDECEHKLCEFTGAADAVVVGSGTQALVMPLIALGYGHGDAVFIPGFTYNATANAVLLAGATPVLVDIDPATFNMDAADLERKIERVKANRNLRARAIMPVDLYGLPADYAAIQAVADTHNLRIVADGAQAFGGRQAGKWIGTLAEITATSFYPTKTLGGYGDGGAILVRDKEVGDLLRSIRWHGTGDNRKESIRVGINGRCDSIQCAVVSEKLGIFEAERQRRIASARIYDERLTGKVGGQTGGAGDESAYGLYTVRVPDRDAIRAALQEKGVPTAIYYDTPIHQMPAFEQLTPPGGLPECERASKEVLSLPMHPYLSEDQVHRVCDALLGALQG</sequence>
<dbReference type="InterPro" id="IPR015422">
    <property type="entry name" value="PyrdxlP-dep_Trfase_small"/>
</dbReference>
<proteinExistence type="inferred from homology"/>
<evidence type="ECO:0000313" key="5">
    <source>
        <dbReference type="Proteomes" id="UP000265431"/>
    </source>
</evidence>
<dbReference type="RefSeq" id="WP_119380017.1">
    <property type="nucleotide sequence ID" value="NZ_QWGB01000007.1"/>
</dbReference>
<keyword evidence="5" id="KW-1185">Reference proteome</keyword>
<dbReference type="Gene3D" id="3.40.640.10">
    <property type="entry name" value="Type I PLP-dependent aspartate aminotransferase-like (Major domain)"/>
    <property type="match status" value="1"/>
</dbReference>
<dbReference type="PANTHER" id="PTHR30244">
    <property type="entry name" value="TRANSAMINASE"/>
    <property type="match status" value="1"/>
</dbReference>
<dbReference type="SUPFAM" id="SSF53383">
    <property type="entry name" value="PLP-dependent transferases"/>
    <property type="match status" value="1"/>
</dbReference>
<gene>
    <name evidence="4" type="ORF">D1224_11045</name>
</gene>
<dbReference type="CDD" id="cd00616">
    <property type="entry name" value="AHBA_syn"/>
    <property type="match status" value="1"/>
</dbReference>
<dbReference type="AlphaFoldDB" id="A0A399QT32"/>
<keyword evidence="4" id="KW-0808">Transferase</keyword>
<dbReference type="PIRSF" id="PIRSF000390">
    <property type="entry name" value="PLP_StrS"/>
    <property type="match status" value="1"/>
</dbReference>
<evidence type="ECO:0000313" key="4">
    <source>
        <dbReference type="EMBL" id="RIJ22096.1"/>
    </source>
</evidence>
<dbReference type="OrthoDB" id="9768668at2"/>
<dbReference type="Proteomes" id="UP000265431">
    <property type="component" value="Unassembled WGS sequence"/>
</dbReference>
<keyword evidence="2 3" id="KW-0663">Pyridoxal phosphate</keyword>
<feature type="active site" description="Proton acceptor" evidence="1">
    <location>
        <position position="205"/>
    </location>
</feature>
<organism evidence="4 5">
    <name type="scientific">Henriciella barbarensis</name>
    <dbReference type="NCBI Taxonomy" id="86342"/>
    <lineage>
        <taxon>Bacteria</taxon>
        <taxon>Pseudomonadati</taxon>
        <taxon>Pseudomonadota</taxon>
        <taxon>Alphaproteobacteria</taxon>
        <taxon>Hyphomonadales</taxon>
        <taxon>Hyphomonadaceae</taxon>
        <taxon>Henriciella</taxon>
    </lineage>
</organism>
<comment type="caution">
    <text evidence="4">The sequence shown here is derived from an EMBL/GenBank/DDBJ whole genome shotgun (WGS) entry which is preliminary data.</text>
</comment>
<name>A0A399QT32_9PROT</name>